<accession>A0A2S1B5B1</accession>
<reference evidence="2" key="1">
    <citation type="submission" date="2017-05" db="EMBL/GenBank/DDBJ databases">
        <title>Discovery of negative sense RNA viruses associated with Apple Rubbery Wood and Apple Flat Limb Diseases by Next Generation Sequencing.</title>
        <authorList>
            <person name="Rott M.E."/>
            <person name="Kesanakurti P."/>
            <person name="Boyes I."/>
            <person name="Bewarth C."/>
            <person name="Jelkman W."/>
        </authorList>
    </citation>
    <scope>NUCLEOTIDE SEQUENCE</scope>
    <source>
        <strain evidence="2">1148-13</strain>
    </source>
</reference>
<feature type="region of interest" description="Disordered" evidence="1">
    <location>
        <begin position="324"/>
        <end position="343"/>
    </location>
</feature>
<dbReference type="Pfam" id="PF01107">
    <property type="entry name" value="MP"/>
    <property type="match status" value="1"/>
</dbReference>
<protein>
    <submittedName>
        <fullName evidence="2">Movement protein</fullName>
    </submittedName>
</protein>
<sequence>MKTQQFRKMNSIRFNFLTLLVLMMGTSSGEVPHFFERSFPAYSDDENERIVAERVRKDAALQKAYSEARENKMIWTRTKMDEYMNDNVDKADLTLGSMYSLRDYRVKKTYEKDLQVQGGTTNEVYYPINPQERIQMSKAYKTVHLDGLQINCESLMPRGSEGFAILTLYDERFVSQEKGFLGLIGFPLGDGVSKATLKVNYSISTKDTVNWVAIITVYDHDLRDDMRPCNFHLKAFYKYTNNVSRFLKNEEDTEVGSFKIKIKSDKKGFAEESIRNSLDYSMSVLTNKTFMKKLSERELKCLNQSDISRKQNFTRQIPNFEKSASFRQSDSQMTRESGEHSDVASFSSKFENGMGLSELRIDFEKIRSSDDKRAFLLEELNKLDIKEEPMSPKIKLKF</sequence>
<evidence type="ECO:0000313" key="2">
    <source>
        <dbReference type="EMBL" id="AWC67517.1"/>
    </source>
</evidence>
<dbReference type="InterPro" id="IPR028919">
    <property type="entry name" value="Viral_movement"/>
</dbReference>
<gene>
    <name evidence="2" type="primary">MP</name>
</gene>
<dbReference type="EMBL" id="MF062131">
    <property type="protein sequence ID" value="AWC67517.1"/>
    <property type="molecule type" value="Genomic_RNA"/>
</dbReference>
<organism evidence="2">
    <name type="scientific">Apple rubbery wood virus 1</name>
    <dbReference type="NCBI Taxonomy" id="2164102"/>
    <lineage>
        <taxon>Viruses</taxon>
        <taxon>Riboviria</taxon>
        <taxon>Orthornavirae</taxon>
        <taxon>Negarnaviricota</taxon>
        <taxon>Polyploviricotina</taxon>
        <taxon>Bunyaviricetes</taxon>
        <taxon>Hareavirales</taxon>
        <taxon>Phenuiviridae</taxon>
        <taxon>Rubodvirus</taxon>
        <taxon>Rubodvirus mali</taxon>
    </lineage>
</organism>
<feature type="compositionally biased region" description="Polar residues" evidence="1">
    <location>
        <begin position="325"/>
        <end position="335"/>
    </location>
</feature>
<name>A0A2S1B5B1_9VIRU</name>
<proteinExistence type="predicted"/>
<evidence type="ECO:0000256" key="1">
    <source>
        <dbReference type="SAM" id="MobiDB-lite"/>
    </source>
</evidence>